<dbReference type="InterPro" id="IPR045179">
    <property type="entry name" value="YgfZ/GcvT"/>
</dbReference>
<dbReference type="AlphaFoldDB" id="A0A4P9XZW8"/>
<dbReference type="OrthoDB" id="191995at2759"/>
<dbReference type="Gene3D" id="3.30.1360.120">
    <property type="entry name" value="Probable tRNA modification gtpase trme, domain 1"/>
    <property type="match status" value="1"/>
</dbReference>
<dbReference type="SUPFAM" id="SSF103025">
    <property type="entry name" value="Folate-binding domain"/>
    <property type="match status" value="1"/>
</dbReference>
<evidence type="ECO:0000256" key="1">
    <source>
        <dbReference type="ARBA" id="ARBA00004173"/>
    </source>
</evidence>
<feature type="non-terminal residue" evidence="5">
    <location>
        <position position="254"/>
    </location>
</feature>
<organism evidence="5 6">
    <name type="scientific">Piptocephalis cylindrospora</name>
    <dbReference type="NCBI Taxonomy" id="1907219"/>
    <lineage>
        <taxon>Eukaryota</taxon>
        <taxon>Fungi</taxon>
        <taxon>Fungi incertae sedis</taxon>
        <taxon>Zoopagomycota</taxon>
        <taxon>Zoopagomycotina</taxon>
        <taxon>Zoopagomycetes</taxon>
        <taxon>Zoopagales</taxon>
        <taxon>Piptocephalidaceae</taxon>
        <taxon>Piptocephalis</taxon>
    </lineage>
</organism>
<dbReference type="PANTHER" id="PTHR22602:SF0">
    <property type="entry name" value="TRANSFERASE CAF17, MITOCHONDRIAL-RELATED"/>
    <property type="match status" value="1"/>
</dbReference>
<proteinExistence type="inferred from homology"/>
<keyword evidence="2" id="KW-0809">Transit peptide</keyword>
<dbReference type="PANTHER" id="PTHR22602">
    <property type="entry name" value="TRANSFERASE CAF17, MITOCHONDRIAL-RELATED"/>
    <property type="match status" value="1"/>
</dbReference>
<evidence type="ECO:0000256" key="3">
    <source>
        <dbReference type="ARBA" id="ARBA00023128"/>
    </source>
</evidence>
<dbReference type="GO" id="GO:0005759">
    <property type="term" value="C:mitochondrial matrix"/>
    <property type="evidence" value="ECO:0007669"/>
    <property type="project" value="TreeGrafter"/>
</dbReference>
<name>A0A4P9XZW8_9FUNG</name>
<evidence type="ECO:0008006" key="7">
    <source>
        <dbReference type="Google" id="ProtNLM"/>
    </source>
</evidence>
<dbReference type="InterPro" id="IPR017703">
    <property type="entry name" value="YgfZ/GCV_T_CS"/>
</dbReference>
<evidence type="ECO:0000256" key="4">
    <source>
        <dbReference type="ARBA" id="ARBA00093447"/>
    </source>
</evidence>
<comment type="similarity">
    <text evidence="4">Belongs to the GcvT family. CAF17/IBA57 subfamily.</text>
</comment>
<dbReference type="InterPro" id="IPR027266">
    <property type="entry name" value="TrmE/GcvT-like"/>
</dbReference>
<dbReference type="EMBL" id="KZ989028">
    <property type="protein sequence ID" value="RKP11301.1"/>
    <property type="molecule type" value="Genomic_DNA"/>
</dbReference>
<comment type="subcellular location">
    <subcellularLocation>
        <location evidence="1">Mitochondrion</location>
    </subcellularLocation>
</comment>
<evidence type="ECO:0000313" key="5">
    <source>
        <dbReference type="EMBL" id="RKP11301.1"/>
    </source>
</evidence>
<sequence length="254" mass="27584">MPHSTYSTGSIAQVTRVPGRGVVGLTGPDAIKFLQGLVASNVEPVGSGEVSGTYSTFLTPQGRVEREAFIFHYLPDQLGEGPKEAGFLLDLPQDGVVPIMALMNKYRLRSKVAIQDLSSVFTIWSRWSTSPGPSSSAAPFLHTPHLSLLDPRAPDMGYRLLLPSATDSPWTDGVEEVSGSAYVVRRILRGVCEGSTDIWSGISLPFDVNMDYSHAVDYRKGCYVGQELVSRTHHTGVIRKRMVPVQLIPSSADP</sequence>
<keyword evidence="3" id="KW-0496">Mitochondrion</keyword>
<dbReference type="NCBIfam" id="TIGR03317">
    <property type="entry name" value="ygfZ_signature"/>
    <property type="match status" value="1"/>
</dbReference>
<evidence type="ECO:0000256" key="2">
    <source>
        <dbReference type="ARBA" id="ARBA00022946"/>
    </source>
</evidence>
<protein>
    <recommendedName>
        <fullName evidence="7">Aminomethyltransferase folate-binding domain-containing protein</fullName>
    </recommendedName>
</protein>
<accession>A0A4P9XZW8</accession>
<dbReference type="Proteomes" id="UP000267251">
    <property type="component" value="Unassembled WGS sequence"/>
</dbReference>
<evidence type="ECO:0000313" key="6">
    <source>
        <dbReference type="Proteomes" id="UP000267251"/>
    </source>
</evidence>
<dbReference type="GO" id="GO:0016226">
    <property type="term" value="P:iron-sulfur cluster assembly"/>
    <property type="evidence" value="ECO:0007669"/>
    <property type="project" value="TreeGrafter"/>
</dbReference>
<gene>
    <name evidence="5" type="ORF">BJ684DRAFT_13100</name>
</gene>
<reference evidence="6" key="1">
    <citation type="journal article" date="2018" name="Nat. Microbiol.">
        <title>Leveraging single-cell genomics to expand the fungal tree of life.</title>
        <authorList>
            <person name="Ahrendt S.R."/>
            <person name="Quandt C.A."/>
            <person name="Ciobanu D."/>
            <person name="Clum A."/>
            <person name="Salamov A."/>
            <person name="Andreopoulos B."/>
            <person name="Cheng J.F."/>
            <person name="Woyke T."/>
            <person name="Pelin A."/>
            <person name="Henrissat B."/>
            <person name="Reynolds N.K."/>
            <person name="Benny G.L."/>
            <person name="Smith M.E."/>
            <person name="James T.Y."/>
            <person name="Grigoriev I.V."/>
        </authorList>
    </citation>
    <scope>NUCLEOTIDE SEQUENCE [LARGE SCALE GENOMIC DNA]</scope>
</reference>
<keyword evidence="6" id="KW-1185">Reference proteome</keyword>